<feature type="domain" description="PPIase cyclophilin-type" evidence="4">
    <location>
        <begin position="127"/>
        <end position="277"/>
    </location>
</feature>
<dbReference type="EMBL" id="JBITLV010000006">
    <property type="protein sequence ID" value="MFI7588867.1"/>
    <property type="molecule type" value="Genomic_DNA"/>
</dbReference>
<dbReference type="InterPro" id="IPR029000">
    <property type="entry name" value="Cyclophilin-like_dom_sf"/>
</dbReference>
<gene>
    <name evidence="5" type="ORF">ACIB24_17520</name>
</gene>
<keyword evidence="6" id="KW-1185">Reference proteome</keyword>
<comment type="function">
    <text evidence="1">PPIases accelerate the folding of proteins. It catalyzes the cis-trans isomerization of proline imidic peptide bonds in oligopeptides.</text>
</comment>
<dbReference type="EC" id="5.2.1.8" evidence="5"/>
<evidence type="ECO:0000313" key="6">
    <source>
        <dbReference type="Proteomes" id="UP001612915"/>
    </source>
</evidence>
<evidence type="ECO:0000256" key="1">
    <source>
        <dbReference type="ARBA" id="ARBA00002388"/>
    </source>
</evidence>
<dbReference type="PANTHER" id="PTHR45625:SF3">
    <property type="entry name" value="PEPTIDYL-PROLYL CIS-TRANS ISOMERASE B-RELATED"/>
    <property type="match status" value="1"/>
</dbReference>
<dbReference type="PANTHER" id="PTHR45625">
    <property type="entry name" value="PEPTIDYL-PROLYL CIS-TRANS ISOMERASE-RELATED"/>
    <property type="match status" value="1"/>
</dbReference>
<dbReference type="InterPro" id="IPR002130">
    <property type="entry name" value="Cyclophilin-type_PPIase_dom"/>
</dbReference>
<name>A0ABW8AR80_9ACTN</name>
<dbReference type="GO" id="GO:0003755">
    <property type="term" value="F:peptidyl-prolyl cis-trans isomerase activity"/>
    <property type="evidence" value="ECO:0007669"/>
    <property type="project" value="UniProtKB-EC"/>
</dbReference>
<dbReference type="RefSeq" id="WP_398283013.1">
    <property type="nucleotide sequence ID" value="NZ_JBITLV010000006.1"/>
</dbReference>
<keyword evidence="3" id="KW-1133">Transmembrane helix</keyword>
<keyword evidence="3" id="KW-0472">Membrane</keyword>
<feature type="transmembrane region" description="Helical" evidence="3">
    <location>
        <begin position="34"/>
        <end position="55"/>
    </location>
</feature>
<sequence>MSKARERAYERRRYEEWQAKLSERKRRRRRVQQIVLASGSSLAAVAVIIGVAFLVTHNGDDATDASTAASVAPSASATASSAATPVKGGCTPSTLGAVSSPKQIAKVPSKSLAQNTTWTATFKTTCGTIEMELYGKKAPQAVSSTIALIRSKFYDGTPCHRLTTSGIFVLQCGDPTGTGTGGPGYSYGPLENVGNGKMPPGTVAMARGSDVNSQGSQFFLVYDDTTLDPAQTGGGYTVIGKITKGLDVVKKVAKSGVSGGSGDGAPTTAVSITSATVKKG</sequence>
<evidence type="ECO:0000259" key="4">
    <source>
        <dbReference type="PROSITE" id="PS50072"/>
    </source>
</evidence>
<feature type="compositionally biased region" description="Polar residues" evidence="2">
    <location>
        <begin position="268"/>
        <end position="280"/>
    </location>
</feature>
<organism evidence="5 6">
    <name type="scientific">Spongisporangium articulatum</name>
    <dbReference type="NCBI Taxonomy" id="3362603"/>
    <lineage>
        <taxon>Bacteria</taxon>
        <taxon>Bacillati</taxon>
        <taxon>Actinomycetota</taxon>
        <taxon>Actinomycetes</taxon>
        <taxon>Kineosporiales</taxon>
        <taxon>Kineosporiaceae</taxon>
        <taxon>Spongisporangium</taxon>
    </lineage>
</organism>
<dbReference type="SUPFAM" id="SSF50891">
    <property type="entry name" value="Cyclophilin-like"/>
    <property type="match status" value="1"/>
</dbReference>
<keyword evidence="5" id="KW-0413">Isomerase</keyword>
<evidence type="ECO:0000256" key="2">
    <source>
        <dbReference type="SAM" id="MobiDB-lite"/>
    </source>
</evidence>
<reference evidence="5 6" key="1">
    <citation type="submission" date="2024-10" db="EMBL/GenBank/DDBJ databases">
        <title>The Natural Products Discovery Center: Release of the First 8490 Sequenced Strains for Exploring Actinobacteria Biosynthetic Diversity.</title>
        <authorList>
            <person name="Kalkreuter E."/>
            <person name="Kautsar S.A."/>
            <person name="Yang D."/>
            <person name="Bader C.D."/>
            <person name="Teijaro C.N."/>
            <person name="Fluegel L."/>
            <person name="Davis C.M."/>
            <person name="Simpson J.R."/>
            <person name="Lauterbach L."/>
            <person name="Steele A.D."/>
            <person name="Gui C."/>
            <person name="Meng S."/>
            <person name="Li G."/>
            <person name="Viehrig K."/>
            <person name="Ye F."/>
            <person name="Su P."/>
            <person name="Kiefer A.F."/>
            <person name="Nichols A."/>
            <person name="Cepeda A.J."/>
            <person name="Yan W."/>
            <person name="Fan B."/>
            <person name="Jiang Y."/>
            <person name="Adhikari A."/>
            <person name="Zheng C.-J."/>
            <person name="Schuster L."/>
            <person name="Cowan T.M."/>
            <person name="Smanski M.J."/>
            <person name="Chevrette M.G."/>
            <person name="De Carvalho L.P.S."/>
            <person name="Shen B."/>
        </authorList>
    </citation>
    <scope>NUCLEOTIDE SEQUENCE [LARGE SCALE GENOMIC DNA]</scope>
    <source>
        <strain evidence="5 6">NPDC049639</strain>
    </source>
</reference>
<evidence type="ECO:0000256" key="3">
    <source>
        <dbReference type="SAM" id="Phobius"/>
    </source>
</evidence>
<comment type="caution">
    <text evidence="5">The sequence shown here is derived from an EMBL/GenBank/DDBJ whole genome shotgun (WGS) entry which is preliminary data.</text>
</comment>
<dbReference type="Pfam" id="PF00160">
    <property type="entry name" value="Pro_isomerase"/>
    <property type="match status" value="1"/>
</dbReference>
<feature type="region of interest" description="Disordered" evidence="2">
    <location>
        <begin position="256"/>
        <end position="280"/>
    </location>
</feature>
<protein>
    <submittedName>
        <fullName evidence="5">Peptidylprolyl isomerase</fullName>
        <ecNumber evidence="5">5.2.1.8</ecNumber>
    </submittedName>
</protein>
<evidence type="ECO:0000313" key="5">
    <source>
        <dbReference type="EMBL" id="MFI7588867.1"/>
    </source>
</evidence>
<dbReference type="PROSITE" id="PS50072">
    <property type="entry name" value="CSA_PPIASE_2"/>
    <property type="match status" value="1"/>
</dbReference>
<keyword evidence="3" id="KW-0812">Transmembrane</keyword>
<proteinExistence type="predicted"/>
<dbReference type="Proteomes" id="UP001612915">
    <property type="component" value="Unassembled WGS sequence"/>
</dbReference>
<dbReference type="InterPro" id="IPR044666">
    <property type="entry name" value="Cyclophilin_A-like"/>
</dbReference>
<dbReference type="Gene3D" id="2.40.100.10">
    <property type="entry name" value="Cyclophilin-like"/>
    <property type="match status" value="1"/>
</dbReference>
<accession>A0ABW8AR80</accession>
<dbReference type="CDD" id="cd00317">
    <property type="entry name" value="cyclophilin"/>
    <property type="match status" value="1"/>
</dbReference>